<reference evidence="11 12" key="1">
    <citation type="journal article" date="2020" name="Microorganisms">
        <title>Osmotic Adaptation and Compatible Solute Biosynthesis of Phototrophic Bacteria as Revealed from Genome Analyses.</title>
        <authorList>
            <person name="Imhoff J.F."/>
            <person name="Rahn T."/>
            <person name="Kunzel S."/>
            <person name="Keller A."/>
            <person name="Neulinger S.C."/>
        </authorList>
    </citation>
    <scope>NUCLEOTIDE SEQUENCE [LARGE SCALE GENOMIC DNA]</scope>
    <source>
        <strain evidence="11 12">DSM 15382</strain>
    </source>
</reference>
<dbReference type="PANTHER" id="PTHR47959">
    <property type="entry name" value="ATP-DEPENDENT RNA HELICASE RHLE-RELATED"/>
    <property type="match status" value="1"/>
</dbReference>
<proteinExistence type="inferred from homology"/>
<dbReference type="InterPro" id="IPR050079">
    <property type="entry name" value="DEAD_box_RNA_helicase"/>
</dbReference>
<dbReference type="PANTHER" id="PTHR47959:SF13">
    <property type="entry name" value="ATP-DEPENDENT RNA HELICASE RHLE"/>
    <property type="match status" value="1"/>
</dbReference>
<evidence type="ECO:0000256" key="7">
    <source>
        <dbReference type="SAM" id="MobiDB-lite"/>
    </source>
</evidence>
<keyword evidence="1" id="KW-0547">Nucleotide-binding</keyword>
<feature type="short sequence motif" description="Q motif" evidence="6">
    <location>
        <begin position="2"/>
        <end position="30"/>
    </location>
</feature>
<dbReference type="Proteomes" id="UP000697995">
    <property type="component" value="Unassembled WGS sequence"/>
</dbReference>
<gene>
    <name evidence="11" type="ORF">CKO45_19060</name>
</gene>
<dbReference type="InterPro" id="IPR011545">
    <property type="entry name" value="DEAD/DEAH_box_helicase_dom"/>
</dbReference>
<keyword evidence="12" id="KW-1185">Reference proteome</keyword>
<evidence type="ECO:0000259" key="9">
    <source>
        <dbReference type="PROSITE" id="PS51194"/>
    </source>
</evidence>
<evidence type="ECO:0000259" key="10">
    <source>
        <dbReference type="PROSITE" id="PS51195"/>
    </source>
</evidence>
<dbReference type="InterPro" id="IPR027417">
    <property type="entry name" value="P-loop_NTPase"/>
</dbReference>
<dbReference type="PROSITE" id="PS51192">
    <property type="entry name" value="HELICASE_ATP_BIND_1"/>
    <property type="match status" value="1"/>
</dbReference>
<dbReference type="InterPro" id="IPR001650">
    <property type="entry name" value="Helicase_C-like"/>
</dbReference>
<dbReference type="RefSeq" id="WP_133220211.1">
    <property type="nucleotide sequence ID" value="NZ_NRSG01000167.1"/>
</dbReference>
<dbReference type="InterPro" id="IPR014001">
    <property type="entry name" value="Helicase_ATP-bd"/>
</dbReference>
<sequence>MTQFSDLGLAAPLLRALDDAGYSTPTPIQAQAIPIVLEGRDLLGIAQTGTGKTAAFSLPILHRLNEKGGRPPRGGCRTLVLSPTRELCSQIADNVRAYGAHLGLSVAVVFGGVPHGPQRRALSQGIDILVATPGRLQDHLDAGVARLDRVEVLVLDEADQMLDKGFLPAIRRLVKAVPAQRQTLFFSATMPTEIGRLAAEMLRDPARVEVAPVATTAERVAQRVIHLEQGNKRRILADLLRAEGVGRTLVFSRTKHGADRVVKQLAADGLPANAIHGNKSQGQRERALAEFKDGTAPILVATDIAARGIDVDNVTHVVQYDLPEVPETYVHRIGRTARAGASGEAVALVSFEDLDKLWAIEKLIRQAIPAEDQREDRTKSLAKPGLLQRAPQGAKPKQSQGHRGQGGRGQPGAHGGQRSGQGAPRQGQGHGQGGKPAQGGRPQGHGAGHGAGQGAGHPKPQQPGGEGTRRRAAAPGGEGVRRDRDAFRNGDFRDNAPAFLTRGR</sequence>
<dbReference type="InterPro" id="IPR044742">
    <property type="entry name" value="DEAD/DEAH_RhlB"/>
</dbReference>
<dbReference type="EMBL" id="NRSG01000167">
    <property type="protein sequence ID" value="MBK1660331.1"/>
    <property type="molecule type" value="Genomic_DNA"/>
</dbReference>
<organism evidence="11 12">
    <name type="scientific">Paracraurococcus ruber</name>
    <dbReference type="NCBI Taxonomy" id="77675"/>
    <lineage>
        <taxon>Bacteria</taxon>
        <taxon>Pseudomonadati</taxon>
        <taxon>Pseudomonadota</taxon>
        <taxon>Alphaproteobacteria</taxon>
        <taxon>Acetobacterales</taxon>
        <taxon>Roseomonadaceae</taxon>
        <taxon>Paracraurococcus</taxon>
    </lineage>
</organism>
<evidence type="ECO:0000256" key="6">
    <source>
        <dbReference type="PROSITE-ProRule" id="PRU00552"/>
    </source>
</evidence>
<feature type="domain" description="DEAD-box RNA helicase Q" evidence="10">
    <location>
        <begin position="2"/>
        <end position="30"/>
    </location>
</feature>
<evidence type="ECO:0000313" key="11">
    <source>
        <dbReference type="EMBL" id="MBK1660331.1"/>
    </source>
</evidence>
<evidence type="ECO:0000259" key="8">
    <source>
        <dbReference type="PROSITE" id="PS51192"/>
    </source>
</evidence>
<dbReference type="InterPro" id="IPR014014">
    <property type="entry name" value="RNA_helicase_DEAD_Q_motif"/>
</dbReference>
<evidence type="ECO:0000256" key="3">
    <source>
        <dbReference type="ARBA" id="ARBA00022806"/>
    </source>
</evidence>
<feature type="domain" description="Helicase ATP-binding" evidence="8">
    <location>
        <begin position="33"/>
        <end position="208"/>
    </location>
</feature>
<dbReference type="PROSITE" id="PS51194">
    <property type="entry name" value="HELICASE_CTER"/>
    <property type="match status" value="1"/>
</dbReference>
<dbReference type="GO" id="GO:0004386">
    <property type="term" value="F:helicase activity"/>
    <property type="evidence" value="ECO:0007669"/>
    <property type="project" value="UniProtKB-KW"/>
</dbReference>
<keyword evidence="4" id="KW-0067">ATP-binding</keyword>
<dbReference type="Gene3D" id="3.40.50.300">
    <property type="entry name" value="P-loop containing nucleotide triphosphate hydrolases"/>
    <property type="match status" value="2"/>
</dbReference>
<keyword evidence="2" id="KW-0378">Hydrolase</keyword>
<dbReference type="CDD" id="cd18787">
    <property type="entry name" value="SF2_C_DEAD"/>
    <property type="match status" value="1"/>
</dbReference>
<dbReference type="Pfam" id="PF00270">
    <property type="entry name" value="DEAD"/>
    <property type="match status" value="1"/>
</dbReference>
<evidence type="ECO:0000256" key="1">
    <source>
        <dbReference type="ARBA" id="ARBA00022741"/>
    </source>
</evidence>
<feature type="region of interest" description="Disordered" evidence="7">
    <location>
        <begin position="371"/>
        <end position="504"/>
    </location>
</feature>
<evidence type="ECO:0000313" key="12">
    <source>
        <dbReference type="Proteomes" id="UP000697995"/>
    </source>
</evidence>
<dbReference type="SUPFAM" id="SSF52540">
    <property type="entry name" value="P-loop containing nucleoside triphosphate hydrolases"/>
    <property type="match status" value="1"/>
</dbReference>
<feature type="domain" description="Helicase C-terminal" evidence="9">
    <location>
        <begin position="219"/>
        <end position="382"/>
    </location>
</feature>
<keyword evidence="3 11" id="KW-0347">Helicase</keyword>
<dbReference type="SMART" id="SM00490">
    <property type="entry name" value="HELICc"/>
    <property type="match status" value="1"/>
</dbReference>
<feature type="compositionally biased region" description="Basic and acidic residues" evidence="7">
    <location>
        <begin position="479"/>
        <end position="494"/>
    </location>
</feature>
<evidence type="ECO:0000256" key="4">
    <source>
        <dbReference type="ARBA" id="ARBA00022840"/>
    </source>
</evidence>
<evidence type="ECO:0000256" key="5">
    <source>
        <dbReference type="ARBA" id="ARBA00038437"/>
    </source>
</evidence>
<feature type="compositionally biased region" description="Gly residues" evidence="7">
    <location>
        <begin position="403"/>
        <end position="419"/>
    </location>
</feature>
<evidence type="ECO:0000256" key="2">
    <source>
        <dbReference type="ARBA" id="ARBA00022801"/>
    </source>
</evidence>
<feature type="compositionally biased region" description="Gly residues" evidence="7">
    <location>
        <begin position="428"/>
        <end position="455"/>
    </location>
</feature>
<comment type="similarity">
    <text evidence="5">Belongs to the DEAD box helicase family.</text>
</comment>
<name>A0ABS1D192_9PROT</name>
<dbReference type="CDD" id="cd00268">
    <property type="entry name" value="DEADc"/>
    <property type="match status" value="1"/>
</dbReference>
<protein>
    <submittedName>
        <fullName evidence="11">RNA helicase</fullName>
    </submittedName>
</protein>
<dbReference type="Pfam" id="PF00271">
    <property type="entry name" value="Helicase_C"/>
    <property type="match status" value="1"/>
</dbReference>
<comment type="caution">
    <text evidence="11">The sequence shown here is derived from an EMBL/GenBank/DDBJ whole genome shotgun (WGS) entry which is preliminary data.</text>
</comment>
<dbReference type="PROSITE" id="PS51195">
    <property type="entry name" value="Q_MOTIF"/>
    <property type="match status" value="1"/>
</dbReference>
<dbReference type="SMART" id="SM00487">
    <property type="entry name" value="DEXDc"/>
    <property type="match status" value="1"/>
</dbReference>
<accession>A0ABS1D192</accession>